<keyword evidence="2" id="KW-0678">Repressor</keyword>
<keyword evidence="10" id="KW-1185">Reference proteome</keyword>
<dbReference type="OrthoDB" id="8659436at2"/>
<dbReference type="SUPFAM" id="SSF46785">
    <property type="entry name" value="Winged helix' DNA-binding domain"/>
    <property type="match status" value="1"/>
</dbReference>
<dbReference type="Gene3D" id="3.30.1490.190">
    <property type="match status" value="1"/>
</dbReference>
<evidence type="ECO:0000256" key="3">
    <source>
        <dbReference type="ARBA" id="ARBA00022833"/>
    </source>
</evidence>
<comment type="cofactor">
    <cofactor evidence="7">
        <name>Zn(2+)</name>
        <dbReference type="ChEBI" id="CHEBI:29105"/>
    </cofactor>
    <text evidence="7">Binds 1 zinc ion per subunit.</text>
</comment>
<evidence type="ECO:0000256" key="1">
    <source>
        <dbReference type="ARBA" id="ARBA00007957"/>
    </source>
</evidence>
<accession>U2EFQ7</accession>
<dbReference type="InterPro" id="IPR036388">
    <property type="entry name" value="WH-like_DNA-bd_sf"/>
</dbReference>
<dbReference type="STRING" id="1033810.HLPCO_000429"/>
<dbReference type="GO" id="GO:0000976">
    <property type="term" value="F:transcription cis-regulatory region binding"/>
    <property type="evidence" value="ECO:0007669"/>
    <property type="project" value="TreeGrafter"/>
</dbReference>
<comment type="cofactor">
    <cofactor evidence="8">
        <name>Mn(2+)</name>
        <dbReference type="ChEBI" id="CHEBI:29035"/>
    </cofactor>
    <cofactor evidence="8">
        <name>Fe(2+)</name>
        <dbReference type="ChEBI" id="CHEBI:29033"/>
    </cofactor>
    <text evidence="8">Binds 1 Mn(2+) or Fe(2+) ion per subunit.</text>
</comment>
<dbReference type="GO" id="GO:0008270">
    <property type="term" value="F:zinc ion binding"/>
    <property type="evidence" value="ECO:0007669"/>
    <property type="project" value="TreeGrafter"/>
</dbReference>
<reference evidence="9 10" key="1">
    <citation type="journal article" date="2011" name="J. Bacteriol.">
        <title>Genome sequence of Haloplasma contractile, an unusual contractile bacterium from a deep-sea anoxic brine lake.</title>
        <authorList>
            <person name="Antunes A."/>
            <person name="Alam I."/>
            <person name="El Dorry H."/>
            <person name="Siam R."/>
            <person name="Robertson A."/>
            <person name="Bajic V.B."/>
            <person name="Stingl U."/>
        </authorList>
    </citation>
    <scope>NUCLEOTIDE SEQUENCE [LARGE SCALE GENOMIC DNA]</scope>
    <source>
        <strain evidence="9 10">SSD-17B</strain>
    </source>
</reference>
<dbReference type="Pfam" id="PF01475">
    <property type="entry name" value="FUR"/>
    <property type="match status" value="1"/>
</dbReference>
<dbReference type="Proteomes" id="UP000005707">
    <property type="component" value="Unassembled WGS sequence"/>
</dbReference>
<keyword evidence="8" id="KW-0408">Iron</keyword>
<evidence type="ECO:0000256" key="5">
    <source>
        <dbReference type="ARBA" id="ARBA00023125"/>
    </source>
</evidence>
<protein>
    <submittedName>
        <fullName evidence="9">Ferric uptake regulation protein</fullName>
    </submittedName>
</protein>
<keyword evidence="4" id="KW-0805">Transcription regulation</keyword>
<name>U2EFQ7_9MOLU</name>
<evidence type="ECO:0000313" key="9">
    <source>
        <dbReference type="EMBL" id="ERJ13763.1"/>
    </source>
</evidence>
<dbReference type="InParanoid" id="U2EFQ7"/>
<dbReference type="Gene3D" id="1.10.10.10">
    <property type="entry name" value="Winged helix-like DNA-binding domain superfamily/Winged helix DNA-binding domain"/>
    <property type="match status" value="1"/>
</dbReference>
<dbReference type="InterPro" id="IPR043135">
    <property type="entry name" value="Fur_C"/>
</dbReference>
<feature type="binding site" evidence="7">
    <location>
        <position position="141"/>
    </location>
    <ligand>
        <name>Zn(2+)</name>
        <dbReference type="ChEBI" id="CHEBI:29105"/>
    </ligand>
</feature>
<dbReference type="GO" id="GO:0003700">
    <property type="term" value="F:DNA-binding transcription factor activity"/>
    <property type="evidence" value="ECO:0007669"/>
    <property type="project" value="InterPro"/>
</dbReference>
<feature type="binding site" evidence="7">
    <location>
        <position position="101"/>
    </location>
    <ligand>
        <name>Zn(2+)</name>
        <dbReference type="ChEBI" id="CHEBI:29105"/>
    </ligand>
</feature>
<feature type="binding site" evidence="7">
    <location>
        <position position="138"/>
    </location>
    <ligand>
        <name>Zn(2+)</name>
        <dbReference type="ChEBI" id="CHEBI:29105"/>
    </ligand>
</feature>
<reference evidence="9 10" key="2">
    <citation type="journal article" date="2013" name="PLoS ONE">
        <title>INDIGO - INtegrated Data Warehouse of MIcrobial GenOmes with Examples from the Red Sea Extremophiles.</title>
        <authorList>
            <person name="Alam I."/>
            <person name="Antunes A."/>
            <person name="Kamau A.A."/>
            <person name="Ba Alawi W."/>
            <person name="Kalkatawi M."/>
            <person name="Stingl U."/>
            <person name="Bajic V.B."/>
        </authorList>
    </citation>
    <scope>NUCLEOTIDE SEQUENCE [LARGE SCALE GENOMIC DNA]</scope>
    <source>
        <strain evidence="9 10">SSD-17B</strain>
    </source>
</reference>
<dbReference type="eggNOG" id="COG0735">
    <property type="taxonomic scope" value="Bacteria"/>
</dbReference>
<evidence type="ECO:0000256" key="7">
    <source>
        <dbReference type="PIRSR" id="PIRSR602481-1"/>
    </source>
</evidence>
<comment type="caution">
    <text evidence="9">The sequence shown here is derived from an EMBL/GenBank/DDBJ whole genome shotgun (WGS) entry which is preliminary data.</text>
</comment>
<sequence length="163" mass="19061">MANLDDYIKILKEHKAKVTPQRKEILQIFLNDLEHHFTADEICKALSGSSTGQATVYRTLELFIKIGILKKVNFHNEEFARYDLIDVKKKHFHHHIVCAKCNKVIEVREDLLEDLEKTIEEKYGFKIVDHELLLRGECVRCKDCGKGIPCSECEHYNEDEMDE</sequence>
<keyword evidence="3 7" id="KW-0862">Zinc</keyword>
<organism evidence="9 10">
    <name type="scientific">Haloplasma contractile SSD-17B</name>
    <dbReference type="NCBI Taxonomy" id="1033810"/>
    <lineage>
        <taxon>Bacteria</taxon>
        <taxon>Bacillati</taxon>
        <taxon>Mycoplasmatota</taxon>
        <taxon>Mollicutes</taxon>
        <taxon>Haloplasmatales</taxon>
        <taxon>Haloplasmataceae</taxon>
        <taxon>Haloplasma</taxon>
    </lineage>
</organism>
<feature type="binding site" evidence="8">
    <location>
        <position position="113"/>
    </location>
    <ligand>
        <name>Fe cation</name>
        <dbReference type="ChEBI" id="CHEBI:24875"/>
    </ligand>
</feature>
<dbReference type="FunCoup" id="U2EFQ7">
    <property type="interactions" value="153"/>
</dbReference>
<evidence type="ECO:0000256" key="8">
    <source>
        <dbReference type="PIRSR" id="PIRSR602481-2"/>
    </source>
</evidence>
<comment type="similarity">
    <text evidence="1">Belongs to the Fur family.</text>
</comment>
<proteinExistence type="inferred from homology"/>
<dbReference type="PANTHER" id="PTHR33202:SF7">
    <property type="entry name" value="FERRIC UPTAKE REGULATION PROTEIN"/>
    <property type="match status" value="1"/>
</dbReference>
<gene>
    <name evidence="9" type="primary">fur</name>
    <name evidence="9" type="ORF">HLPCO_000429</name>
</gene>
<dbReference type="InterPro" id="IPR002481">
    <property type="entry name" value="FUR"/>
</dbReference>
<dbReference type="GO" id="GO:1900376">
    <property type="term" value="P:regulation of secondary metabolite biosynthetic process"/>
    <property type="evidence" value="ECO:0007669"/>
    <property type="project" value="TreeGrafter"/>
</dbReference>
<evidence type="ECO:0000313" key="10">
    <source>
        <dbReference type="Proteomes" id="UP000005707"/>
    </source>
</evidence>
<dbReference type="PANTHER" id="PTHR33202">
    <property type="entry name" value="ZINC UPTAKE REGULATION PROTEIN"/>
    <property type="match status" value="1"/>
</dbReference>
<dbReference type="RefSeq" id="WP_008826131.1">
    <property type="nucleotide sequence ID" value="NZ_AFNU02000001.1"/>
</dbReference>
<evidence type="ECO:0000256" key="2">
    <source>
        <dbReference type="ARBA" id="ARBA00022491"/>
    </source>
</evidence>
<dbReference type="CDD" id="cd07153">
    <property type="entry name" value="Fur_like"/>
    <property type="match status" value="1"/>
</dbReference>
<keyword evidence="5" id="KW-0238">DNA-binding</keyword>
<keyword evidence="6" id="KW-0804">Transcription</keyword>
<evidence type="ECO:0000256" key="6">
    <source>
        <dbReference type="ARBA" id="ARBA00023163"/>
    </source>
</evidence>
<dbReference type="InterPro" id="IPR036390">
    <property type="entry name" value="WH_DNA-bd_sf"/>
</dbReference>
<evidence type="ECO:0000256" key="4">
    <source>
        <dbReference type="ARBA" id="ARBA00023015"/>
    </source>
</evidence>
<feature type="binding site" evidence="7">
    <location>
        <position position="98"/>
    </location>
    <ligand>
        <name>Zn(2+)</name>
        <dbReference type="ChEBI" id="CHEBI:29105"/>
    </ligand>
</feature>
<keyword evidence="7" id="KW-0479">Metal-binding</keyword>
<dbReference type="AlphaFoldDB" id="U2EFQ7"/>
<dbReference type="EMBL" id="AFNU02000001">
    <property type="protein sequence ID" value="ERJ13763.1"/>
    <property type="molecule type" value="Genomic_DNA"/>
</dbReference>
<feature type="binding site" evidence="8">
    <location>
        <position position="130"/>
    </location>
    <ligand>
        <name>Fe cation</name>
        <dbReference type="ChEBI" id="CHEBI:24875"/>
    </ligand>
</feature>
<dbReference type="GO" id="GO:0045892">
    <property type="term" value="P:negative regulation of DNA-templated transcription"/>
    <property type="evidence" value="ECO:0007669"/>
    <property type="project" value="TreeGrafter"/>
</dbReference>